<sequence>MGRPWHPFVYCAVRPCCCCCYIDSEVTCFIIGVYCLLFLGFSGLTFLATGHWTVFSLSILNTLLHIFAGSALILGTLWGNYNLKICFCWLLTLAIFVSLANFIAIIIEYETTEISPVDFDLDNRSGRIIYVMIATLVTIGSDVYSIMLAIGNIVKQANKQTNKQTK</sequence>
<dbReference type="CTD" id="8234196"/>
<dbReference type="EMBL" id="AAZO01001542">
    <property type="status" value="NOT_ANNOTATED_CDS"/>
    <property type="molecule type" value="Genomic_DNA"/>
</dbReference>
<dbReference type="EnsemblMetazoa" id="PHUM133040-RA">
    <property type="protein sequence ID" value="PHUM133040-PA"/>
    <property type="gene ID" value="PHUM133040"/>
</dbReference>
<evidence type="ECO:0000313" key="4">
    <source>
        <dbReference type="Proteomes" id="UP000009046"/>
    </source>
</evidence>
<keyword evidence="1" id="KW-1133">Transmembrane helix</keyword>
<accession>E0VEH6</accession>
<dbReference type="InParanoid" id="E0VEH6"/>
<keyword evidence="1" id="KW-0472">Membrane</keyword>
<dbReference type="AlphaFoldDB" id="E0VEH6"/>
<dbReference type="EMBL" id="DS235090">
    <property type="protein sequence ID" value="EEB11782.1"/>
    <property type="molecule type" value="Genomic_DNA"/>
</dbReference>
<feature type="transmembrane region" description="Helical" evidence="1">
    <location>
        <begin position="127"/>
        <end position="154"/>
    </location>
</feature>
<evidence type="ECO:0000256" key="1">
    <source>
        <dbReference type="SAM" id="Phobius"/>
    </source>
</evidence>
<protein>
    <submittedName>
        <fullName evidence="2 3">Uncharacterized protein</fullName>
    </submittedName>
</protein>
<organism>
    <name type="scientific">Pediculus humanus subsp. corporis</name>
    <name type="common">Body louse</name>
    <dbReference type="NCBI Taxonomy" id="121224"/>
    <lineage>
        <taxon>Eukaryota</taxon>
        <taxon>Metazoa</taxon>
        <taxon>Ecdysozoa</taxon>
        <taxon>Arthropoda</taxon>
        <taxon>Hexapoda</taxon>
        <taxon>Insecta</taxon>
        <taxon>Pterygota</taxon>
        <taxon>Neoptera</taxon>
        <taxon>Paraneoptera</taxon>
        <taxon>Psocodea</taxon>
        <taxon>Troctomorpha</taxon>
        <taxon>Phthiraptera</taxon>
        <taxon>Anoplura</taxon>
        <taxon>Pediculidae</taxon>
        <taxon>Pediculus</taxon>
    </lineage>
</organism>
<keyword evidence="1" id="KW-0812">Transmembrane</keyword>
<evidence type="ECO:0000313" key="3">
    <source>
        <dbReference type="EnsemblMetazoa" id="PHUM133040-PA"/>
    </source>
</evidence>
<dbReference type="KEGG" id="phu:Phum_PHUM133040"/>
<evidence type="ECO:0000313" key="2">
    <source>
        <dbReference type="EMBL" id="EEB11782.1"/>
    </source>
</evidence>
<dbReference type="Proteomes" id="UP000009046">
    <property type="component" value="Unassembled WGS sequence"/>
</dbReference>
<feature type="transmembrane region" description="Helical" evidence="1">
    <location>
        <begin position="86"/>
        <end position="107"/>
    </location>
</feature>
<keyword evidence="4" id="KW-1185">Reference proteome</keyword>
<feature type="transmembrane region" description="Helical" evidence="1">
    <location>
        <begin position="29"/>
        <end position="48"/>
    </location>
</feature>
<feature type="transmembrane region" description="Helical" evidence="1">
    <location>
        <begin position="54"/>
        <end position="74"/>
    </location>
</feature>
<name>E0VEH6_PEDHC</name>
<proteinExistence type="predicted"/>
<reference evidence="3" key="3">
    <citation type="submission" date="2020-05" db="UniProtKB">
        <authorList>
            <consortium name="EnsemblMetazoa"/>
        </authorList>
    </citation>
    <scope>IDENTIFICATION</scope>
    <source>
        <strain evidence="3">USDA</strain>
    </source>
</reference>
<dbReference type="HOGENOM" id="CLU_1604683_0_0_1"/>
<dbReference type="GeneID" id="8234196"/>
<dbReference type="VEuPathDB" id="VectorBase:PHUM133040"/>
<reference evidence="2" key="2">
    <citation type="submission" date="2007-04" db="EMBL/GenBank/DDBJ databases">
        <title>The genome of the human body louse.</title>
        <authorList>
            <consortium name="The Human Body Louse Genome Consortium"/>
            <person name="Kirkness E."/>
            <person name="Walenz B."/>
            <person name="Hass B."/>
            <person name="Bruggner R."/>
            <person name="Strausberg R."/>
        </authorList>
    </citation>
    <scope>NUCLEOTIDE SEQUENCE</scope>
    <source>
        <strain evidence="2">USDA</strain>
    </source>
</reference>
<gene>
    <name evidence="3" type="primary">8234196</name>
    <name evidence="2" type="ORF">Phum_PHUM133040</name>
</gene>
<reference evidence="2" key="1">
    <citation type="submission" date="2007-04" db="EMBL/GenBank/DDBJ databases">
        <title>Annotation of Pediculus humanus corporis strain USDA.</title>
        <authorList>
            <person name="Kirkness E."/>
            <person name="Hannick L."/>
            <person name="Hass B."/>
            <person name="Bruggner R."/>
            <person name="Lawson D."/>
            <person name="Bidwell S."/>
            <person name="Joardar V."/>
            <person name="Caler E."/>
            <person name="Walenz B."/>
            <person name="Inman J."/>
            <person name="Schobel S."/>
            <person name="Galinsky K."/>
            <person name="Amedeo P."/>
            <person name="Strausberg R."/>
        </authorList>
    </citation>
    <scope>NUCLEOTIDE SEQUENCE</scope>
    <source>
        <strain evidence="2">USDA</strain>
    </source>
</reference>
<dbReference type="RefSeq" id="XP_002424520.1">
    <property type="nucleotide sequence ID" value="XM_002424475.1"/>
</dbReference>